<comment type="caution">
    <text evidence="1">The sequence shown here is derived from an EMBL/GenBank/DDBJ whole genome shotgun (WGS) entry which is preliminary data.</text>
</comment>
<dbReference type="SUPFAM" id="SSF143469">
    <property type="entry name" value="ImmE5-like"/>
    <property type="match status" value="1"/>
</dbReference>
<protein>
    <submittedName>
        <fullName evidence="1">Uncharacterized protein</fullName>
    </submittedName>
</protein>
<dbReference type="Proteomes" id="UP001515683">
    <property type="component" value="Unassembled WGS sequence"/>
</dbReference>
<evidence type="ECO:0000313" key="1">
    <source>
        <dbReference type="EMBL" id="NIF24009.1"/>
    </source>
</evidence>
<evidence type="ECO:0000313" key="2">
    <source>
        <dbReference type="Proteomes" id="UP001515683"/>
    </source>
</evidence>
<name>A0ABX0RK75_9GAMM</name>
<reference evidence="1 2" key="1">
    <citation type="journal article" date="2019" name="bioRxiv">
        <title>Bacteria contribute to plant secondary compound degradation in a generalist herbivore system.</title>
        <authorList>
            <person name="Francoeur C.B."/>
            <person name="Khadempour L."/>
            <person name="Moreira-Soto R.D."/>
            <person name="Gotting K."/>
            <person name="Book A.J."/>
            <person name="Pinto-Tomas A.A."/>
            <person name="Keefover-Ring K."/>
            <person name="Currie C.R."/>
        </authorList>
    </citation>
    <scope>NUCLEOTIDE SEQUENCE [LARGE SCALE GENOMIC DNA]</scope>
    <source>
        <strain evidence="1">Acro-835</strain>
    </source>
</reference>
<organism evidence="1 2">
    <name type="scientific">Candidatus Pantoea multigeneris</name>
    <dbReference type="NCBI Taxonomy" id="2608357"/>
    <lineage>
        <taxon>Bacteria</taxon>
        <taxon>Pseudomonadati</taxon>
        <taxon>Pseudomonadota</taxon>
        <taxon>Gammaproteobacteria</taxon>
        <taxon>Enterobacterales</taxon>
        <taxon>Erwiniaceae</taxon>
        <taxon>Pantoea</taxon>
    </lineage>
</organism>
<proteinExistence type="predicted"/>
<accession>A0ABX0RK75</accession>
<sequence length="117" mass="13530">MLNVKTDTKITIEYLLKSRKEFLTTLGNGTIPLTTECEKWVCSEASRHGMYINHIESGGLVNYKYTPYCYLIWSSKDIINNDAKLHHNNSYATCIICSHEEMGCKLFKIKLNKYIEV</sequence>
<dbReference type="Gene3D" id="3.30.190.30">
    <property type="match status" value="1"/>
</dbReference>
<gene>
    <name evidence="1" type="ORF">F3J40_20765</name>
</gene>
<dbReference type="InterPro" id="IPR037234">
    <property type="entry name" value="ImmE5_sf"/>
</dbReference>
<dbReference type="EMBL" id="VWXF01000011">
    <property type="protein sequence ID" value="NIF24009.1"/>
    <property type="molecule type" value="Genomic_DNA"/>
</dbReference>
<keyword evidence="2" id="KW-1185">Reference proteome</keyword>